<dbReference type="STRING" id="1469948.GCA_000732725_01623"/>
<comment type="caution">
    <text evidence="2">The sequence shown here is derived from an EMBL/GenBank/DDBJ whole genome shotgun (WGS) entry which is preliminary data.</text>
</comment>
<dbReference type="Pfam" id="PF11518">
    <property type="entry name" value="DUF3221"/>
    <property type="match status" value="1"/>
</dbReference>
<protein>
    <submittedName>
        <fullName evidence="2">Uncharacterized protein DUF3221</fullName>
    </submittedName>
</protein>
<reference evidence="2 3" key="1">
    <citation type="submission" date="2019-03" db="EMBL/GenBank/DDBJ databases">
        <title>Genomic Encyclopedia of Type Strains, Phase IV (KMG-IV): sequencing the most valuable type-strain genomes for metagenomic binning, comparative biology and taxonomic classification.</title>
        <authorList>
            <person name="Goeker M."/>
        </authorList>
    </citation>
    <scope>NUCLEOTIDE SEQUENCE [LARGE SCALE GENOMIC DNA]</scope>
    <source>
        <strain evidence="2 3">DSM 100556</strain>
    </source>
</reference>
<evidence type="ECO:0000313" key="2">
    <source>
        <dbReference type="EMBL" id="TCL56642.1"/>
    </source>
</evidence>
<keyword evidence="1" id="KW-0472">Membrane</keyword>
<proteinExistence type="predicted"/>
<dbReference type="Proteomes" id="UP000295718">
    <property type="component" value="Unassembled WGS sequence"/>
</dbReference>
<keyword evidence="3" id="KW-1185">Reference proteome</keyword>
<organism evidence="2 3">
    <name type="scientific">Kineothrix alysoides</name>
    <dbReference type="NCBI Taxonomy" id="1469948"/>
    <lineage>
        <taxon>Bacteria</taxon>
        <taxon>Bacillati</taxon>
        <taxon>Bacillota</taxon>
        <taxon>Clostridia</taxon>
        <taxon>Lachnospirales</taxon>
        <taxon>Lachnospiraceae</taxon>
        <taxon>Kineothrix</taxon>
    </lineage>
</organism>
<keyword evidence="1" id="KW-0812">Transmembrane</keyword>
<dbReference type="AlphaFoldDB" id="A0A4V2QBL1"/>
<sequence>MQNKKKKLFILFIVIGLLLVCLFLVLFMQFEKNTKQTESSIVGTIVEILENSILFQDEAGGEYIVYFDSDYRGQAMETLAAGTEVKIWFSGQIAESYPMQIVAYEIEKK</sequence>
<evidence type="ECO:0000256" key="1">
    <source>
        <dbReference type="SAM" id="Phobius"/>
    </source>
</evidence>
<dbReference type="InterPro" id="IPR021598">
    <property type="entry name" value="DUF3221"/>
</dbReference>
<evidence type="ECO:0000313" key="3">
    <source>
        <dbReference type="Proteomes" id="UP000295718"/>
    </source>
</evidence>
<dbReference type="EMBL" id="SLUO01000011">
    <property type="protein sequence ID" value="TCL56642.1"/>
    <property type="molecule type" value="Genomic_DNA"/>
</dbReference>
<gene>
    <name evidence="2" type="ORF">EDD76_111136</name>
</gene>
<dbReference type="RefSeq" id="WP_031390336.1">
    <property type="nucleotide sequence ID" value="NZ_JPNB01000001.1"/>
</dbReference>
<accession>A0A4V2QBL1</accession>
<feature type="transmembrane region" description="Helical" evidence="1">
    <location>
        <begin position="9"/>
        <end position="30"/>
    </location>
</feature>
<keyword evidence="1" id="KW-1133">Transmembrane helix</keyword>
<dbReference type="OrthoDB" id="2603210at2"/>
<name>A0A4V2QBL1_9FIRM</name>